<dbReference type="STRING" id="1121420.SAMN02746098_04897"/>
<dbReference type="SUPFAM" id="SSF89447">
    <property type="entry name" value="AbrB/MazE/MraZ-like"/>
    <property type="match status" value="1"/>
</dbReference>
<dbReference type="RefSeq" id="WP_073032961.1">
    <property type="nucleotide sequence ID" value="NZ_FQXJ01000030.1"/>
</dbReference>
<keyword evidence="4" id="KW-1185">Reference proteome</keyword>
<proteinExistence type="predicted"/>
<dbReference type="Gene3D" id="2.10.260.10">
    <property type="match status" value="1"/>
</dbReference>
<dbReference type="AlphaFoldDB" id="A0A1M6F9W5"/>
<dbReference type="InterPro" id="IPR007159">
    <property type="entry name" value="SpoVT-AbrB_dom"/>
</dbReference>
<reference evidence="4" key="1">
    <citation type="submission" date="2016-11" db="EMBL/GenBank/DDBJ databases">
        <authorList>
            <person name="Varghese N."/>
            <person name="Submissions S."/>
        </authorList>
    </citation>
    <scope>NUCLEOTIDE SEQUENCE [LARGE SCALE GENOMIC DNA]</scope>
    <source>
        <strain evidence="4">DSM 15449</strain>
    </source>
</reference>
<sequence>MEISRISSKGQVTIPKTIRDLLKLNEGDRVAFLEDNGKVVITKASLIALRELQDALGTEAQQKGITEQDLLNELEVVREEMWNEQKK</sequence>
<feature type="domain" description="SpoVT-AbrB" evidence="2">
    <location>
        <begin position="1"/>
        <end position="46"/>
    </location>
</feature>
<evidence type="ECO:0000256" key="1">
    <source>
        <dbReference type="PROSITE-ProRule" id="PRU01076"/>
    </source>
</evidence>
<accession>A0A1M6F9W5</accession>
<dbReference type="SMART" id="SM00966">
    <property type="entry name" value="SpoVT_AbrB"/>
    <property type="match status" value="1"/>
</dbReference>
<dbReference type="InterPro" id="IPR037914">
    <property type="entry name" value="SpoVT-AbrB_sf"/>
</dbReference>
<dbReference type="EMBL" id="FQXJ01000030">
    <property type="protein sequence ID" value="SHI94451.1"/>
    <property type="molecule type" value="Genomic_DNA"/>
</dbReference>
<dbReference type="PROSITE" id="PS51740">
    <property type="entry name" value="SPOVT_ABRB"/>
    <property type="match status" value="1"/>
</dbReference>
<dbReference type="PANTHER" id="PTHR34860">
    <property type="entry name" value="REPRESSOR-LIKE PROTEIN SSO7C3"/>
    <property type="match status" value="1"/>
</dbReference>
<gene>
    <name evidence="3" type="ORF">SAMN02746098_04897</name>
</gene>
<evidence type="ECO:0000313" key="4">
    <source>
        <dbReference type="Proteomes" id="UP000183954"/>
    </source>
</evidence>
<protein>
    <submittedName>
        <fullName evidence="3">Looped-hinge helix DNA binding domain-containing protein, AbrB family</fullName>
    </submittedName>
</protein>
<dbReference type="PANTHER" id="PTHR34860:SF6">
    <property type="entry name" value="REPRESSOR-LIKE PROTEIN SSO7C3"/>
    <property type="match status" value="1"/>
</dbReference>
<dbReference type="InterPro" id="IPR052975">
    <property type="entry name" value="Repressor-like_regulatory"/>
</dbReference>
<organism evidence="3 4">
    <name type="scientific">Desulfosporosinus lacus DSM 15449</name>
    <dbReference type="NCBI Taxonomy" id="1121420"/>
    <lineage>
        <taxon>Bacteria</taxon>
        <taxon>Bacillati</taxon>
        <taxon>Bacillota</taxon>
        <taxon>Clostridia</taxon>
        <taxon>Eubacteriales</taxon>
        <taxon>Desulfitobacteriaceae</taxon>
        <taxon>Desulfosporosinus</taxon>
    </lineage>
</organism>
<dbReference type="GO" id="GO:0003677">
    <property type="term" value="F:DNA binding"/>
    <property type="evidence" value="ECO:0007669"/>
    <property type="project" value="UniProtKB-UniRule"/>
</dbReference>
<dbReference type="NCBIfam" id="TIGR01439">
    <property type="entry name" value="lp_hng_hel_AbrB"/>
    <property type="match status" value="1"/>
</dbReference>
<dbReference type="Proteomes" id="UP000183954">
    <property type="component" value="Unassembled WGS sequence"/>
</dbReference>
<name>A0A1M6F9W5_9FIRM</name>
<evidence type="ECO:0000259" key="2">
    <source>
        <dbReference type="PROSITE" id="PS51740"/>
    </source>
</evidence>
<evidence type="ECO:0000313" key="3">
    <source>
        <dbReference type="EMBL" id="SHI94451.1"/>
    </source>
</evidence>
<dbReference type="OrthoDB" id="9811597at2"/>
<dbReference type="Pfam" id="PF04014">
    <property type="entry name" value="MazE_antitoxin"/>
    <property type="match status" value="1"/>
</dbReference>
<keyword evidence="1" id="KW-0238">DNA-binding</keyword>